<organism evidence="2 3">
    <name type="scientific">Poseidonocella sedimentorum</name>
    <dbReference type="NCBI Taxonomy" id="871652"/>
    <lineage>
        <taxon>Bacteria</taxon>
        <taxon>Pseudomonadati</taxon>
        <taxon>Pseudomonadota</taxon>
        <taxon>Alphaproteobacteria</taxon>
        <taxon>Rhodobacterales</taxon>
        <taxon>Roseobacteraceae</taxon>
        <taxon>Poseidonocella</taxon>
    </lineage>
</organism>
<gene>
    <name evidence="2" type="ORF">SAMN04515673_1014</name>
</gene>
<sequence>MPWQNEEIAAEAIQFAVGAIKLRSMAEWLYFADELDDNKNGSLGSNLKEPDTATDDSDF</sequence>
<evidence type="ECO:0000313" key="3">
    <source>
        <dbReference type="Proteomes" id="UP000199302"/>
    </source>
</evidence>
<accession>A0A1I6CMP0</accession>
<name>A0A1I6CMP0_9RHOB</name>
<dbReference type="EMBL" id="FOYI01000001">
    <property type="protein sequence ID" value="SFQ94418.1"/>
    <property type="molecule type" value="Genomic_DNA"/>
</dbReference>
<dbReference type="Proteomes" id="UP000199302">
    <property type="component" value="Unassembled WGS sequence"/>
</dbReference>
<reference evidence="2 3" key="1">
    <citation type="submission" date="2016-10" db="EMBL/GenBank/DDBJ databases">
        <authorList>
            <person name="de Groot N.N."/>
        </authorList>
    </citation>
    <scope>NUCLEOTIDE SEQUENCE [LARGE SCALE GENOMIC DNA]</scope>
    <source>
        <strain evidence="3">KMM 9023,NRIC 0796,JCM 17311,KCTC 23692</strain>
    </source>
</reference>
<dbReference type="AlphaFoldDB" id="A0A1I6CMP0"/>
<proteinExistence type="predicted"/>
<evidence type="ECO:0000256" key="1">
    <source>
        <dbReference type="SAM" id="MobiDB-lite"/>
    </source>
</evidence>
<protein>
    <submittedName>
        <fullName evidence="2">Uncharacterized protein</fullName>
    </submittedName>
</protein>
<evidence type="ECO:0000313" key="2">
    <source>
        <dbReference type="EMBL" id="SFQ94418.1"/>
    </source>
</evidence>
<feature type="region of interest" description="Disordered" evidence="1">
    <location>
        <begin position="39"/>
        <end position="59"/>
    </location>
</feature>
<keyword evidence="3" id="KW-1185">Reference proteome</keyword>